<evidence type="ECO:0000313" key="2">
    <source>
        <dbReference type="Proteomes" id="UP000094056"/>
    </source>
</evidence>
<evidence type="ECO:0000313" key="1">
    <source>
        <dbReference type="EMBL" id="ODS30763.1"/>
    </source>
</evidence>
<sequence>MKDDGRGTKDEKIVHLPDPEGEVVLHPSFTRIHSIC</sequence>
<protein>
    <submittedName>
        <fullName evidence="1">Uncharacterized protein</fullName>
    </submittedName>
</protein>
<reference evidence="1 2" key="1">
    <citation type="submission" date="2016-07" db="EMBL/GenBank/DDBJ databases">
        <title>Draft genome of Scalindua rubra, obtained from a brine-seawater interface in the Red Sea, sheds light on salt adaptation in anammox bacteria.</title>
        <authorList>
            <person name="Speth D.R."/>
            <person name="Lagkouvardos I."/>
            <person name="Wang Y."/>
            <person name="Qian P.-Y."/>
            <person name="Dutilh B.E."/>
            <person name="Jetten M.S."/>
        </authorList>
    </citation>
    <scope>NUCLEOTIDE SEQUENCE [LARGE SCALE GENOMIC DNA]</scope>
    <source>
        <strain evidence="1">BSI-1</strain>
    </source>
</reference>
<organism evidence="1 2">
    <name type="scientific">Candidatus Scalindua rubra</name>
    <dbReference type="NCBI Taxonomy" id="1872076"/>
    <lineage>
        <taxon>Bacteria</taxon>
        <taxon>Pseudomonadati</taxon>
        <taxon>Planctomycetota</taxon>
        <taxon>Candidatus Brocadiia</taxon>
        <taxon>Candidatus Brocadiales</taxon>
        <taxon>Candidatus Scalinduaceae</taxon>
        <taxon>Candidatus Scalindua</taxon>
    </lineage>
</organism>
<dbReference type="Proteomes" id="UP000094056">
    <property type="component" value="Unassembled WGS sequence"/>
</dbReference>
<accession>A0A1E3X505</accession>
<dbReference type="AlphaFoldDB" id="A0A1E3X505"/>
<name>A0A1E3X505_9BACT</name>
<gene>
    <name evidence="1" type="ORF">SCARUB_04125</name>
</gene>
<proteinExistence type="predicted"/>
<comment type="caution">
    <text evidence="1">The sequence shown here is derived from an EMBL/GenBank/DDBJ whole genome shotgun (WGS) entry which is preliminary data.</text>
</comment>
<dbReference type="EMBL" id="MAYW01000179">
    <property type="protein sequence ID" value="ODS30763.1"/>
    <property type="molecule type" value="Genomic_DNA"/>
</dbReference>